<accession>A0A2T0QEK6</accession>
<evidence type="ECO:0000313" key="3">
    <source>
        <dbReference type="Proteomes" id="UP000237846"/>
    </source>
</evidence>
<evidence type="ECO:0000313" key="2">
    <source>
        <dbReference type="EMBL" id="PRY02283.1"/>
    </source>
</evidence>
<proteinExistence type="predicted"/>
<organism evidence="2 3">
    <name type="scientific">Allonocardiopsis opalescens</name>
    <dbReference type="NCBI Taxonomy" id="1144618"/>
    <lineage>
        <taxon>Bacteria</taxon>
        <taxon>Bacillati</taxon>
        <taxon>Actinomycetota</taxon>
        <taxon>Actinomycetes</taxon>
        <taxon>Streptosporangiales</taxon>
        <taxon>Allonocardiopsis</taxon>
    </lineage>
</organism>
<keyword evidence="3" id="KW-1185">Reference proteome</keyword>
<dbReference type="EMBL" id="PVZC01000001">
    <property type="protein sequence ID" value="PRY02283.1"/>
    <property type="molecule type" value="Genomic_DNA"/>
</dbReference>
<name>A0A2T0QEK6_9ACTN</name>
<comment type="caution">
    <text evidence="2">The sequence shown here is derived from an EMBL/GenBank/DDBJ whole genome shotgun (WGS) entry which is preliminary data.</text>
</comment>
<reference evidence="2 3" key="1">
    <citation type="submission" date="2018-03" db="EMBL/GenBank/DDBJ databases">
        <title>Genomic Encyclopedia of Archaeal and Bacterial Type Strains, Phase II (KMG-II): from individual species to whole genera.</title>
        <authorList>
            <person name="Goeker M."/>
        </authorList>
    </citation>
    <scope>NUCLEOTIDE SEQUENCE [LARGE SCALE GENOMIC DNA]</scope>
    <source>
        <strain evidence="2 3">DSM 45601</strain>
    </source>
</reference>
<dbReference type="RefSeq" id="WP_211302685.1">
    <property type="nucleotide sequence ID" value="NZ_PVZC01000001.1"/>
</dbReference>
<feature type="region of interest" description="Disordered" evidence="1">
    <location>
        <begin position="204"/>
        <end position="226"/>
    </location>
</feature>
<protein>
    <recommendedName>
        <fullName evidence="4">Protein RecA</fullName>
    </recommendedName>
</protein>
<gene>
    <name evidence="2" type="ORF">CLV72_101885</name>
</gene>
<evidence type="ECO:0008006" key="4">
    <source>
        <dbReference type="Google" id="ProtNLM"/>
    </source>
</evidence>
<dbReference type="AlphaFoldDB" id="A0A2T0QEK6"/>
<dbReference type="Proteomes" id="UP000237846">
    <property type="component" value="Unassembled WGS sequence"/>
</dbReference>
<evidence type="ECO:0000256" key="1">
    <source>
        <dbReference type="SAM" id="MobiDB-lite"/>
    </source>
</evidence>
<sequence>MEPSVQVTASAASELDRERGEPLPVLPALRPVLGAGLAPGSVVSVGGAGAASLGLALLAGASEAGVWCGVVGVPELGVVAAAGMGVRLDRTLLVDEPGARWPDAVATLADAVGLVVARPVGRVAGPVVRRLSAVVRRSGCVLVVSGGWEGARLGLRMEWAEWVGAEDGRGHLRGRRARVAAEPRGRSGAGRRVSLWLPGPDGTVSAWTGAERADGSGGAAPRAEAG</sequence>